<dbReference type="GO" id="GO:0005576">
    <property type="term" value="C:extracellular region"/>
    <property type="evidence" value="ECO:0007669"/>
    <property type="project" value="UniProtKB-SubCell"/>
</dbReference>
<dbReference type="GO" id="GO:0005975">
    <property type="term" value="P:carbohydrate metabolic process"/>
    <property type="evidence" value="ECO:0007669"/>
    <property type="project" value="InterPro"/>
</dbReference>
<dbReference type="PANTHER" id="PTHR34216:SF3">
    <property type="entry name" value="POLY-BETA-1,6-N-ACETYL-D-GLUCOSAMINE N-DEACETYLASE"/>
    <property type="match status" value="1"/>
</dbReference>
<dbReference type="RefSeq" id="WP_232529466.1">
    <property type="nucleotide sequence ID" value="NZ_CP064338.1"/>
</dbReference>
<dbReference type="EMBL" id="SLXF01000006">
    <property type="protein sequence ID" value="TCP06795.1"/>
    <property type="molecule type" value="Genomic_DNA"/>
</dbReference>
<dbReference type="InterPro" id="IPR051398">
    <property type="entry name" value="Polysacch_Deacetylase"/>
</dbReference>
<dbReference type="Pfam" id="PF01522">
    <property type="entry name" value="Polysacc_deac_1"/>
    <property type="match status" value="1"/>
</dbReference>
<name>A0AA46HVI7_9BURK</name>
<keyword evidence="2" id="KW-0732">Signal</keyword>
<dbReference type="CDD" id="cd10918">
    <property type="entry name" value="CE4_NodB_like_5s_6s"/>
    <property type="match status" value="1"/>
</dbReference>
<dbReference type="PROSITE" id="PS51677">
    <property type="entry name" value="NODB"/>
    <property type="match status" value="1"/>
</dbReference>
<evidence type="ECO:0000256" key="2">
    <source>
        <dbReference type="ARBA" id="ARBA00022729"/>
    </source>
</evidence>
<proteinExistence type="predicted"/>
<dbReference type="InterPro" id="IPR011330">
    <property type="entry name" value="Glyco_hydro/deAcase_b/a-brl"/>
</dbReference>
<dbReference type="Proteomes" id="UP000294772">
    <property type="component" value="Unassembled WGS sequence"/>
</dbReference>
<accession>A0AA46HVI7</accession>
<dbReference type="Gene3D" id="3.20.20.370">
    <property type="entry name" value="Glycoside hydrolase/deacetylase"/>
    <property type="match status" value="1"/>
</dbReference>
<dbReference type="PANTHER" id="PTHR34216">
    <property type="match status" value="1"/>
</dbReference>
<reference evidence="4 5" key="1">
    <citation type="submission" date="2019-03" db="EMBL/GenBank/DDBJ databases">
        <title>Genomic Encyclopedia of Type Strains, Phase IV (KMG-IV): sequencing the most valuable type-strain genomes for metagenomic binning, comparative biology and taxonomic classification.</title>
        <authorList>
            <person name="Goeker M."/>
        </authorList>
    </citation>
    <scope>NUCLEOTIDE SEQUENCE [LARGE SCALE GENOMIC DNA]</scope>
    <source>
        <strain evidence="4 5">DSM 15264</strain>
    </source>
</reference>
<evidence type="ECO:0000313" key="5">
    <source>
        <dbReference type="Proteomes" id="UP000294772"/>
    </source>
</evidence>
<protein>
    <submittedName>
        <fullName evidence="4">Peptidoglycan/xylan/chitin deacetylase (PgdA/CDA1 family)</fullName>
    </submittedName>
</protein>
<evidence type="ECO:0000259" key="3">
    <source>
        <dbReference type="PROSITE" id="PS51677"/>
    </source>
</evidence>
<dbReference type="GO" id="GO:0016810">
    <property type="term" value="F:hydrolase activity, acting on carbon-nitrogen (but not peptide) bonds"/>
    <property type="evidence" value="ECO:0007669"/>
    <property type="project" value="InterPro"/>
</dbReference>
<evidence type="ECO:0000313" key="4">
    <source>
        <dbReference type="EMBL" id="TCP06795.1"/>
    </source>
</evidence>
<dbReference type="AlphaFoldDB" id="A0AA46HVI7"/>
<feature type="domain" description="NodB homology" evidence="3">
    <location>
        <begin position="72"/>
        <end position="258"/>
    </location>
</feature>
<organism evidence="4 5">
    <name type="scientific">Caldimonas thermodepolymerans</name>
    <dbReference type="NCBI Taxonomy" id="215580"/>
    <lineage>
        <taxon>Bacteria</taxon>
        <taxon>Pseudomonadati</taxon>
        <taxon>Pseudomonadota</taxon>
        <taxon>Betaproteobacteria</taxon>
        <taxon>Burkholderiales</taxon>
        <taxon>Sphaerotilaceae</taxon>
        <taxon>Caldimonas</taxon>
    </lineage>
</organism>
<dbReference type="SUPFAM" id="SSF88713">
    <property type="entry name" value="Glycoside hydrolase/deacetylase"/>
    <property type="match status" value="1"/>
</dbReference>
<gene>
    <name evidence="4" type="ORF">EV676_106280</name>
</gene>
<sequence length="258" mass="29003">MMQPPVSGQPPVSILMYHQVGRFPRPKAHRAVYCDVGRFAWQMGWLKRAGYHVISLEEAWQGLFHGKPLPPRAVVLTFDDGYENFAEHAWPILRRHGFPATVFLVTDLLGQPARWLGEGMAQPPLMNAARIRQLRAEGVSFGSHTLSHPRLSRLETAQMRREIFDSKAALEDVLGEAVPDFCYPYGDYDLRARDLVAEAGYRTGLTCIRGAANTADNAYELPRKAISYGDNLVGFLWKLHMKHERKGGRPGATSNVYS</sequence>
<comment type="caution">
    <text evidence="4">The sequence shown here is derived from an EMBL/GenBank/DDBJ whole genome shotgun (WGS) entry which is preliminary data.</text>
</comment>
<dbReference type="InterPro" id="IPR002509">
    <property type="entry name" value="NODB_dom"/>
</dbReference>
<evidence type="ECO:0000256" key="1">
    <source>
        <dbReference type="ARBA" id="ARBA00004613"/>
    </source>
</evidence>
<comment type="subcellular location">
    <subcellularLocation>
        <location evidence="1">Secreted</location>
    </subcellularLocation>
</comment>